<dbReference type="Proteomes" id="UP000027170">
    <property type="component" value="Unassembled WGS sequence"/>
</dbReference>
<evidence type="ECO:0000313" key="2">
    <source>
        <dbReference type="Proteomes" id="UP000027170"/>
    </source>
</evidence>
<sequence length="104" mass="12079">MQPVIAYNQNAVTHLYFFDSIAAQFTTIVLGKLEHPRLSLDTRVISQTDIADVILAYTRNGILCIRYQRERYGAEHQLGISPGRLWHCGMMKNYRFGFVFRPEQ</sequence>
<dbReference type="AlphaFoldDB" id="A0A836MPG6"/>
<name>A0A836MPG6_9NEIS</name>
<dbReference type="EMBL" id="JFZV01000012">
    <property type="protein sequence ID" value="KDN14055.1"/>
    <property type="molecule type" value="Genomic_DNA"/>
</dbReference>
<gene>
    <name evidence="1" type="ORF">SALWKB29_1957</name>
</gene>
<protein>
    <submittedName>
        <fullName evidence="1">Uncharacterized protein</fullName>
    </submittedName>
</protein>
<proteinExistence type="predicted"/>
<keyword evidence="2" id="KW-1185">Reference proteome</keyword>
<reference evidence="1 2" key="1">
    <citation type="submission" date="2014-03" db="EMBL/GenBank/DDBJ databases">
        <title>The genomes of two eusocial bee gut symbionts.</title>
        <authorList>
            <person name="Kwong W.K."/>
            <person name="Engel P."/>
            <person name="Koch H."/>
            <person name="Moran N.A."/>
        </authorList>
    </citation>
    <scope>NUCLEOTIDE SEQUENCE [LARGE SCALE GENOMIC DNA]</scope>
    <source>
        <strain evidence="2">wkB29</strain>
    </source>
</reference>
<accession>A0A836MPG6</accession>
<comment type="caution">
    <text evidence="1">The sequence shown here is derived from an EMBL/GenBank/DDBJ whole genome shotgun (WGS) entry which is preliminary data.</text>
</comment>
<organism evidence="1 2">
    <name type="scientific">Snodgrassella communis</name>
    <dbReference type="NCBI Taxonomy" id="2946699"/>
    <lineage>
        <taxon>Bacteria</taxon>
        <taxon>Pseudomonadati</taxon>
        <taxon>Pseudomonadota</taxon>
        <taxon>Betaproteobacteria</taxon>
        <taxon>Neisseriales</taxon>
        <taxon>Neisseriaceae</taxon>
        <taxon>Snodgrassella</taxon>
    </lineage>
</organism>
<evidence type="ECO:0000313" key="1">
    <source>
        <dbReference type="EMBL" id="KDN14055.1"/>
    </source>
</evidence>